<gene>
    <name evidence="1" type="ORF">I551_3437</name>
</gene>
<organism evidence="1 2">
    <name type="scientific">Mycobacterium ulcerans str. Harvey</name>
    <dbReference type="NCBI Taxonomy" id="1299332"/>
    <lineage>
        <taxon>Bacteria</taxon>
        <taxon>Bacillati</taxon>
        <taxon>Actinomycetota</taxon>
        <taxon>Actinomycetes</taxon>
        <taxon>Mycobacteriales</taxon>
        <taxon>Mycobacteriaceae</taxon>
        <taxon>Mycobacterium</taxon>
        <taxon>Mycobacterium ulcerans group</taxon>
    </lineage>
</organism>
<accession>A0ABN0QZ68</accession>
<dbReference type="Proteomes" id="UP000020681">
    <property type="component" value="Unassembled WGS sequence"/>
</dbReference>
<name>A0ABN0QZ68_MYCUL</name>
<proteinExistence type="predicted"/>
<evidence type="ECO:0000313" key="1">
    <source>
        <dbReference type="EMBL" id="EUA90110.1"/>
    </source>
</evidence>
<protein>
    <submittedName>
        <fullName evidence="1">Uncharacterized protein</fullName>
    </submittedName>
</protein>
<evidence type="ECO:0000313" key="2">
    <source>
        <dbReference type="Proteomes" id="UP000020681"/>
    </source>
</evidence>
<keyword evidence="2" id="KW-1185">Reference proteome</keyword>
<comment type="caution">
    <text evidence="1">The sequence shown here is derived from an EMBL/GenBank/DDBJ whole genome shotgun (WGS) entry which is preliminary data.</text>
</comment>
<reference evidence="1 2" key="1">
    <citation type="submission" date="2014-01" db="EMBL/GenBank/DDBJ databases">
        <authorList>
            <person name="Dobos K."/>
            <person name="Lenaerts A."/>
            <person name="Ordway D."/>
            <person name="DeGroote M.A."/>
            <person name="Parker T."/>
            <person name="Sizemore C."/>
            <person name="Tallon L.J."/>
            <person name="Sadzewicz L.K."/>
            <person name="Sengamalay N."/>
            <person name="Fraser C.M."/>
            <person name="Hine E."/>
            <person name="Shefchek K.A."/>
            <person name="Das S.P."/>
            <person name="Tettelin H."/>
        </authorList>
    </citation>
    <scope>NUCLEOTIDE SEQUENCE [LARGE SCALE GENOMIC DNA]</scope>
    <source>
        <strain evidence="1 2">Harvey</strain>
    </source>
</reference>
<dbReference type="EMBL" id="JAOL01000110">
    <property type="protein sequence ID" value="EUA90110.1"/>
    <property type="molecule type" value="Genomic_DNA"/>
</dbReference>
<sequence>MIGGPGGLRRGSHRRGRDVLVAAHDRGGLNPHPHVIGFVDRDWDGVDAEKFVTTSPVWIVWLALSSANVGIAARAAV</sequence>